<organism evidence="1 2">
    <name type="scientific">Penicillium canariense</name>
    <dbReference type="NCBI Taxonomy" id="189055"/>
    <lineage>
        <taxon>Eukaryota</taxon>
        <taxon>Fungi</taxon>
        <taxon>Dikarya</taxon>
        <taxon>Ascomycota</taxon>
        <taxon>Pezizomycotina</taxon>
        <taxon>Eurotiomycetes</taxon>
        <taxon>Eurotiomycetidae</taxon>
        <taxon>Eurotiales</taxon>
        <taxon>Aspergillaceae</taxon>
        <taxon>Penicillium</taxon>
    </lineage>
</organism>
<dbReference type="RefSeq" id="XP_056538700.1">
    <property type="nucleotide sequence ID" value="XM_056692743.1"/>
</dbReference>
<dbReference type="Proteomes" id="UP001149163">
    <property type="component" value="Unassembled WGS sequence"/>
</dbReference>
<keyword evidence="2" id="KW-1185">Reference proteome</keyword>
<protein>
    <submittedName>
        <fullName evidence="1">Uncharacterized protein</fullName>
    </submittedName>
</protein>
<comment type="caution">
    <text evidence="1">The sequence shown here is derived from an EMBL/GenBank/DDBJ whole genome shotgun (WGS) entry which is preliminary data.</text>
</comment>
<sequence>MSRTDTPEFDWSANADQMKVAYYAAFRRNDSSSSTEQHNTETYISSARGWDEFKAMSVPDLLHLDETSILRFRKTNSGHGCSNLHDTDFSRTGHIRSSRMPTGKPPAAKMYGVLWLFFIDNTALIGEDLAQRMPWQFGTGRPTSDKESGTSIITIGRVTAPPDMTEDDFDVIETVSFDDGAMRHNDDWSKMEAKYNTRTQMRSSVDAICIVPPPANDSSGVQFMRICGLPTFELGADPRLLNANRLMGPASTPQQPATTPQQPPIMPQAPPAEPVVLQLRLRLTLHEPTITSEQPSDTQALIDTTQRVISTTMEQTVETPIILTNTTQIPIILPTDDALRADTPEVRVKRELTKRVHNDITQTPSRNWTIQPSEASSVAMASLLRNTMSAADQSMLHYLQQCLVAHSLLHRTLHQKGANSPETTAAAMQSAEVCVTFQEFAKQCNLCYMSMEQRATENHRAAAIIQDTLWKLQFPGRAVRPELRSSVITDMATFLLSDEKNIPLRAVGFLQKDSEDNY</sequence>
<reference evidence="1" key="1">
    <citation type="submission" date="2022-11" db="EMBL/GenBank/DDBJ databases">
        <authorList>
            <person name="Petersen C."/>
        </authorList>
    </citation>
    <scope>NUCLEOTIDE SEQUENCE</scope>
    <source>
        <strain evidence="1">IBT 26290</strain>
    </source>
</reference>
<dbReference type="EMBL" id="JAPQKN010000008">
    <property type="protein sequence ID" value="KAJ5151367.1"/>
    <property type="molecule type" value="Genomic_DNA"/>
</dbReference>
<gene>
    <name evidence="1" type="ORF">N7482_010619</name>
</gene>
<accession>A0A9W9HL02</accession>
<reference evidence="1" key="2">
    <citation type="journal article" date="2023" name="IMA Fungus">
        <title>Comparative genomic study of the Penicillium genus elucidates a diverse pangenome and 15 lateral gene transfer events.</title>
        <authorList>
            <person name="Petersen C."/>
            <person name="Sorensen T."/>
            <person name="Nielsen M.R."/>
            <person name="Sondergaard T.E."/>
            <person name="Sorensen J.L."/>
            <person name="Fitzpatrick D.A."/>
            <person name="Frisvad J.C."/>
            <person name="Nielsen K.L."/>
        </authorList>
    </citation>
    <scope>NUCLEOTIDE SEQUENCE</scope>
    <source>
        <strain evidence="1">IBT 26290</strain>
    </source>
</reference>
<proteinExistence type="predicted"/>
<name>A0A9W9HL02_9EURO</name>
<evidence type="ECO:0000313" key="1">
    <source>
        <dbReference type="EMBL" id="KAJ5151367.1"/>
    </source>
</evidence>
<dbReference type="AlphaFoldDB" id="A0A9W9HL02"/>
<evidence type="ECO:0000313" key="2">
    <source>
        <dbReference type="Proteomes" id="UP001149163"/>
    </source>
</evidence>
<dbReference type="GeneID" id="81431919"/>